<gene>
    <name evidence="2" type="ORF">RM844_19985</name>
</gene>
<dbReference type="Proteomes" id="UP001183410">
    <property type="component" value="Unassembled WGS sequence"/>
</dbReference>
<protein>
    <recommendedName>
        <fullName evidence="4">HTH marR-type domain-containing protein</fullName>
    </recommendedName>
</protein>
<comment type="caution">
    <text evidence="2">The sequence shown here is derived from an EMBL/GenBank/DDBJ whole genome shotgun (WGS) entry which is preliminary data.</text>
</comment>
<dbReference type="EMBL" id="JAVREO010000012">
    <property type="protein sequence ID" value="MDT0268571.1"/>
    <property type="molecule type" value="Genomic_DNA"/>
</dbReference>
<keyword evidence="3" id="KW-1185">Reference proteome</keyword>
<evidence type="ECO:0000313" key="3">
    <source>
        <dbReference type="Proteomes" id="UP001183410"/>
    </source>
</evidence>
<dbReference type="SUPFAM" id="SSF46785">
    <property type="entry name" value="Winged helix' DNA-binding domain"/>
    <property type="match status" value="1"/>
</dbReference>
<feature type="non-terminal residue" evidence="2">
    <location>
        <position position="191"/>
    </location>
</feature>
<reference evidence="3" key="1">
    <citation type="submission" date="2023-07" db="EMBL/GenBank/DDBJ databases">
        <title>30 novel species of actinomycetes from the DSMZ collection.</title>
        <authorList>
            <person name="Nouioui I."/>
        </authorList>
    </citation>
    <scope>NUCLEOTIDE SEQUENCE [LARGE SCALE GENOMIC DNA]</scope>
    <source>
        <strain evidence="3">DSM 44915</strain>
    </source>
</reference>
<evidence type="ECO:0008006" key="4">
    <source>
        <dbReference type="Google" id="ProtNLM"/>
    </source>
</evidence>
<dbReference type="InterPro" id="IPR036390">
    <property type="entry name" value="WH_DNA-bd_sf"/>
</dbReference>
<feature type="region of interest" description="Disordered" evidence="1">
    <location>
        <begin position="1"/>
        <end position="22"/>
    </location>
</feature>
<sequence>MPGNNDPTRRPHPSTAQDQHPHVLTKVWQALASHHGATTAELALAAGLPRTTTGKALVLLEQHGIATRTRGTRDGGHHEADRWRPHPDRLPTQDGTTDPPRARKRLAQGQLRDLVTAHLTAHPDAEFTATEIARVLDRSAGAVATALVRLPGASALPDVGRSQPSNAIRTAAATLAARTRAVWAVWAPTSS</sequence>
<evidence type="ECO:0000313" key="2">
    <source>
        <dbReference type="EMBL" id="MDT0268571.1"/>
    </source>
</evidence>
<accession>A0ABU2JUA1</accession>
<feature type="compositionally biased region" description="Basic and acidic residues" evidence="1">
    <location>
        <begin position="71"/>
        <end position="91"/>
    </location>
</feature>
<feature type="region of interest" description="Disordered" evidence="1">
    <location>
        <begin position="67"/>
        <end position="101"/>
    </location>
</feature>
<dbReference type="RefSeq" id="WP_311668665.1">
    <property type="nucleotide sequence ID" value="NZ_JAVREO010000012.1"/>
</dbReference>
<organism evidence="2 3">
    <name type="scientific">Streptomyces chisholmiae</name>
    <dbReference type="NCBI Taxonomy" id="3075540"/>
    <lineage>
        <taxon>Bacteria</taxon>
        <taxon>Bacillati</taxon>
        <taxon>Actinomycetota</taxon>
        <taxon>Actinomycetes</taxon>
        <taxon>Kitasatosporales</taxon>
        <taxon>Streptomycetaceae</taxon>
        <taxon>Streptomyces</taxon>
    </lineage>
</organism>
<evidence type="ECO:0000256" key="1">
    <source>
        <dbReference type="SAM" id="MobiDB-lite"/>
    </source>
</evidence>
<name>A0ABU2JUA1_9ACTN</name>
<proteinExistence type="predicted"/>